<dbReference type="InterPro" id="IPR026365">
    <property type="entry name" value="BcepMu_gp16"/>
</dbReference>
<dbReference type="NCBIfam" id="TIGR04111">
    <property type="entry name" value="BcepMu_gp16"/>
    <property type="match status" value="1"/>
</dbReference>
<reference evidence="2" key="1">
    <citation type="submission" date="2017-05" db="EMBL/GenBank/DDBJ databases">
        <authorList>
            <person name="Barney B.M."/>
        </authorList>
    </citation>
    <scope>NUCLEOTIDE SEQUENCE [LARGE SCALE GENOMIC DNA]</scope>
    <source>
        <strain evidence="2">PSBB022</strain>
    </source>
</reference>
<comment type="caution">
    <text evidence="1">The sequence shown here is derived from an EMBL/GenBank/DDBJ whole genome shotgun (WGS) entry which is preliminary data.</text>
</comment>
<keyword evidence="2" id="KW-1185">Reference proteome</keyword>
<sequence length="69" mass="7367">MAKTQRTAAQIKAAFRSQGVTVASWAAERGYRPHAVYQVLNGFTKATHGVAHQIAVDLGLKPAPDQHAA</sequence>
<accession>A0A266Q4R8</accession>
<evidence type="ECO:0000313" key="2">
    <source>
        <dbReference type="Proteomes" id="UP000216101"/>
    </source>
</evidence>
<dbReference type="GO" id="GO:0003677">
    <property type="term" value="F:DNA binding"/>
    <property type="evidence" value="ECO:0007669"/>
    <property type="project" value="UniProtKB-KW"/>
</dbReference>
<protein>
    <submittedName>
        <fullName evidence="1">DNA-binding protein</fullName>
    </submittedName>
</protein>
<name>A0A266Q4R8_9GAMM</name>
<dbReference type="AlphaFoldDB" id="A0A266Q4R8"/>
<dbReference type="Gene3D" id="1.10.260.40">
    <property type="entry name" value="lambda repressor-like DNA-binding domains"/>
    <property type="match status" value="1"/>
</dbReference>
<evidence type="ECO:0000313" key="1">
    <source>
        <dbReference type="EMBL" id="OZY84840.1"/>
    </source>
</evidence>
<organism evidence="1 2">
    <name type="scientific">Cellvibrio mixtus</name>
    <dbReference type="NCBI Taxonomy" id="39650"/>
    <lineage>
        <taxon>Bacteria</taxon>
        <taxon>Pseudomonadati</taxon>
        <taxon>Pseudomonadota</taxon>
        <taxon>Gammaproteobacteria</taxon>
        <taxon>Cellvibrionales</taxon>
        <taxon>Cellvibrionaceae</taxon>
        <taxon>Cellvibrio</taxon>
    </lineage>
</organism>
<dbReference type="InterPro" id="IPR010982">
    <property type="entry name" value="Lambda_DNA-bd_dom_sf"/>
</dbReference>
<keyword evidence="1" id="KW-0238">DNA-binding</keyword>
<proteinExistence type="predicted"/>
<dbReference type="Proteomes" id="UP000216101">
    <property type="component" value="Unassembled WGS sequence"/>
</dbReference>
<gene>
    <name evidence="1" type="ORF">CBP51_16905</name>
</gene>
<dbReference type="RefSeq" id="WP_094985835.1">
    <property type="nucleotide sequence ID" value="NZ_NHNI01000002.1"/>
</dbReference>
<dbReference type="EMBL" id="NHNI01000002">
    <property type="protein sequence ID" value="OZY84840.1"/>
    <property type="molecule type" value="Genomic_DNA"/>
</dbReference>